<keyword evidence="2" id="KW-1185">Reference proteome</keyword>
<evidence type="ECO:0000313" key="1">
    <source>
        <dbReference type="EMBL" id="ARF75609.1"/>
    </source>
</evidence>
<organism evidence="1 2">
    <name type="scientific">Kitasatospora albolonga</name>
    <dbReference type="NCBI Taxonomy" id="68173"/>
    <lineage>
        <taxon>Bacteria</taxon>
        <taxon>Bacillati</taxon>
        <taxon>Actinomycetota</taxon>
        <taxon>Actinomycetes</taxon>
        <taxon>Kitasatosporales</taxon>
        <taxon>Streptomycetaceae</taxon>
        <taxon>Kitasatospora</taxon>
    </lineage>
</organism>
<gene>
    <name evidence="1" type="ORF">B7C62_27635</name>
</gene>
<accession>A0ABC8BZN4</accession>
<reference evidence="1 2" key="1">
    <citation type="submission" date="2017-04" db="EMBL/GenBank/DDBJ databases">
        <title>The complete genome sequence of Streptomyces albolongus YIM 101047, the producer of novel bafilomycins and novel odoriferous sesquiterpenoids.</title>
        <authorList>
            <person name="Yin M."/>
            <person name="Jiang Y."/>
        </authorList>
    </citation>
    <scope>NUCLEOTIDE SEQUENCE [LARGE SCALE GENOMIC DNA]</scope>
    <source>
        <strain evidence="1 2">YIM 101047</strain>
    </source>
</reference>
<dbReference type="AlphaFoldDB" id="A0ABC8BZN4"/>
<dbReference type="Proteomes" id="UP000192251">
    <property type="component" value="Chromosome"/>
</dbReference>
<protein>
    <recommendedName>
        <fullName evidence="3">MalT-like TPR region domain-containing protein</fullName>
    </recommendedName>
</protein>
<evidence type="ECO:0008006" key="3">
    <source>
        <dbReference type="Google" id="ProtNLM"/>
    </source>
</evidence>
<dbReference type="EMBL" id="CP020563">
    <property type="protein sequence ID" value="ARF75609.1"/>
    <property type="molecule type" value="Genomic_DNA"/>
</dbReference>
<evidence type="ECO:0000313" key="2">
    <source>
        <dbReference type="Proteomes" id="UP000192251"/>
    </source>
</evidence>
<name>A0ABC8BZN4_9ACTN</name>
<sequence>MAHNGLDISQPDHTLDLADTALDVAKGHAGPGILSMLVICRARALAHAGQGAEAVAEVRRAQDLAVRGEGDEMPYWLTLSGTPRAAVDTHAAKIFRVLRDHSNAEKQYAAAARSYGSTNGGSLSRITALSLAAQGREQAAQGHLEMACRTWEKAIGGFEGVYSDRAVKQVAGIRRRLAVFERRGVGAAVQLDERARSWQVAHA</sequence>
<proteinExistence type="predicted"/>
<dbReference type="KEGG" id="kab:B7C62_27635"/>